<keyword evidence="2" id="KW-1185">Reference proteome</keyword>
<proteinExistence type="predicted"/>
<accession>A0A1B1MIZ1</accession>
<evidence type="ECO:0000313" key="1">
    <source>
        <dbReference type="EMBL" id="ANS68362.1"/>
    </source>
</evidence>
<dbReference type="EMBL" id="CP016438">
    <property type="protein sequence ID" value="ANS68362.1"/>
    <property type="molecule type" value="Genomic_DNA"/>
</dbReference>
<name>A0A1B1MIZ1_STRLN</name>
<organism evidence="1 2">
    <name type="scientific">Streptomyces lincolnensis</name>
    <dbReference type="NCBI Taxonomy" id="1915"/>
    <lineage>
        <taxon>Bacteria</taxon>
        <taxon>Bacillati</taxon>
        <taxon>Actinomycetota</taxon>
        <taxon>Actinomycetes</taxon>
        <taxon>Kitasatosporales</taxon>
        <taxon>Streptomycetaceae</taxon>
        <taxon>Streptomyces</taxon>
    </lineage>
</organism>
<dbReference type="STRING" id="1915.SLINC_6138"/>
<protein>
    <submittedName>
        <fullName evidence="1">Uncharacterized protein</fullName>
    </submittedName>
</protein>
<sequence length="230" mass="26067">MKVLLVAFIVGMFAIVFVVSRRGRKQTEQVRDEYAQLRRLAPERGWTYTAHTQGQIDQYCGVGPFPRSGENLSAFHYTTGEFRGRPFIYFEYRYNNPMSGGEVAERKQLIVESVFFVKAPGSGPKVEIYRPGRLDALMDRRTKIQLGEPEFDQKFSIATRDEAAVRDLLSGGLVPFLLSDPRAEDSPVALRGDDLFTWYTGTLSPQAVDERLNYLCDVLERIPAQAWTAA</sequence>
<dbReference type="AlphaFoldDB" id="A0A1B1MIZ1"/>
<dbReference type="KEGG" id="sls:SLINC_6138"/>
<evidence type="ECO:0000313" key="2">
    <source>
        <dbReference type="Proteomes" id="UP000092598"/>
    </source>
</evidence>
<gene>
    <name evidence="1" type="ORF">SLINC_6138</name>
</gene>
<reference evidence="1 2" key="1">
    <citation type="submission" date="2016-07" db="EMBL/GenBank/DDBJ databases">
        <title>Enhancement of antibiotic productionsby engineered nitrateutilization in actinobacteria.</title>
        <authorList>
            <person name="Meng S.C."/>
        </authorList>
    </citation>
    <scope>NUCLEOTIDE SEQUENCE [LARGE SCALE GENOMIC DNA]</scope>
    <source>
        <strain evidence="1 2">NRRL 2936</strain>
    </source>
</reference>
<dbReference type="Proteomes" id="UP000092598">
    <property type="component" value="Chromosome"/>
</dbReference>